<gene>
    <name evidence="2" type="ORF">DERF_000584</name>
</gene>
<evidence type="ECO:0000256" key="1">
    <source>
        <dbReference type="SAM" id="Phobius"/>
    </source>
</evidence>
<name>A0A922I909_DERFA</name>
<reference evidence="2" key="1">
    <citation type="submission" date="2013-05" db="EMBL/GenBank/DDBJ databases">
        <authorList>
            <person name="Yim A.K.Y."/>
            <person name="Chan T.F."/>
            <person name="Ji K.M."/>
            <person name="Liu X.Y."/>
            <person name="Zhou J.W."/>
            <person name="Li R.Q."/>
            <person name="Yang K.Y."/>
            <person name="Li J."/>
            <person name="Li M."/>
            <person name="Law P.T.W."/>
            <person name="Wu Y.L."/>
            <person name="Cai Z.L."/>
            <person name="Qin H."/>
            <person name="Bao Y."/>
            <person name="Leung R.K.K."/>
            <person name="Ng P.K.S."/>
            <person name="Zou J."/>
            <person name="Zhong X.J."/>
            <person name="Ran P.X."/>
            <person name="Zhong N.S."/>
            <person name="Liu Z.G."/>
            <person name="Tsui S.K.W."/>
        </authorList>
    </citation>
    <scope>NUCLEOTIDE SEQUENCE</scope>
    <source>
        <strain evidence="2">Derf</strain>
        <tissue evidence="2">Whole organism</tissue>
    </source>
</reference>
<evidence type="ECO:0000313" key="2">
    <source>
        <dbReference type="EMBL" id="KAH9526502.1"/>
    </source>
</evidence>
<dbReference type="EMBL" id="ASGP02000001">
    <property type="protein sequence ID" value="KAH9526502.1"/>
    <property type="molecule type" value="Genomic_DNA"/>
</dbReference>
<feature type="transmembrane region" description="Helical" evidence="1">
    <location>
        <begin position="36"/>
        <end position="54"/>
    </location>
</feature>
<organism evidence="2 3">
    <name type="scientific">Dermatophagoides farinae</name>
    <name type="common">American house dust mite</name>
    <dbReference type="NCBI Taxonomy" id="6954"/>
    <lineage>
        <taxon>Eukaryota</taxon>
        <taxon>Metazoa</taxon>
        <taxon>Ecdysozoa</taxon>
        <taxon>Arthropoda</taxon>
        <taxon>Chelicerata</taxon>
        <taxon>Arachnida</taxon>
        <taxon>Acari</taxon>
        <taxon>Acariformes</taxon>
        <taxon>Sarcoptiformes</taxon>
        <taxon>Astigmata</taxon>
        <taxon>Psoroptidia</taxon>
        <taxon>Analgoidea</taxon>
        <taxon>Pyroglyphidae</taxon>
        <taxon>Dermatophagoidinae</taxon>
        <taxon>Dermatophagoides</taxon>
    </lineage>
</organism>
<comment type="caution">
    <text evidence="2">The sequence shown here is derived from an EMBL/GenBank/DDBJ whole genome shotgun (WGS) entry which is preliminary data.</text>
</comment>
<sequence length="70" mass="7731">MLPLLLPCGHNHFTLSVMVGLISQKLPFDHYHSSSSSSSVIIQIAYIPLLAFFFPRKKAAILTAGTYIVK</sequence>
<dbReference type="Proteomes" id="UP000790347">
    <property type="component" value="Unassembled WGS sequence"/>
</dbReference>
<protein>
    <submittedName>
        <fullName evidence="2">Uncharacterized protein</fullName>
    </submittedName>
</protein>
<keyword evidence="1" id="KW-1133">Transmembrane helix</keyword>
<accession>A0A922I909</accession>
<reference evidence="2" key="2">
    <citation type="journal article" date="2022" name="Res Sq">
        <title>Comparative Genomics Reveals Insights into the Divergent Evolution of Astigmatic Mites and Household Pest Adaptations.</title>
        <authorList>
            <person name="Xiong Q."/>
            <person name="Wan A.T.-Y."/>
            <person name="Liu X.-Y."/>
            <person name="Fung C.S.-H."/>
            <person name="Xiao X."/>
            <person name="Malainual N."/>
            <person name="Hou J."/>
            <person name="Wang L."/>
            <person name="Wang M."/>
            <person name="Yang K."/>
            <person name="Cui Y."/>
            <person name="Leung E."/>
            <person name="Nong W."/>
            <person name="Shin S.-K."/>
            <person name="Au S."/>
            <person name="Jeong K.Y."/>
            <person name="Chew F.T."/>
            <person name="Hui J."/>
            <person name="Leung T.F."/>
            <person name="Tungtrongchitr A."/>
            <person name="Zhong N."/>
            <person name="Liu Z."/>
            <person name="Tsui S."/>
        </authorList>
    </citation>
    <scope>NUCLEOTIDE SEQUENCE</scope>
    <source>
        <strain evidence="2">Derf</strain>
        <tissue evidence="2">Whole organism</tissue>
    </source>
</reference>
<dbReference type="AlphaFoldDB" id="A0A922I909"/>
<evidence type="ECO:0000313" key="3">
    <source>
        <dbReference type="Proteomes" id="UP000790347"/>
    </source>
</evidence>
<keyword evidence="3" id="KW-1185">Reference proteome</keyword>
<keyword evidence="1" id="KW-0812">Transmembrane</keyword>
<proteinExistence type="predicted"/>
<keyword evidence="1" id="KW-0472">Membrane</keyword>